<dbReference type="Gene3D" id="3.40.50.1820">
    <property type="entry name" value="alpha/beta hydrolase"/>
    <property type="match status" value="1"/>
</dbReference>
<evidence type="ECO:0000313" key="2">
    <source>
        <dbReference type="EMBL" id="KAL3418856.1"/>
    </source>
</evidence>
<dbReference type="Proteomes" id="UP001629113">
    <property type="component" value="Unassembled WGS sequence"/>
</dbReference>
<dbReference type="InterPro" id="IPR000073">
    <property type="entry name" value="AB_hydrolase_1"/>
</dbReference>
<dbReference type="EMBL" id="JBFCZG010000008">
    <property type="protein sequence ID" value="KAL3418856.1"/>
    <property type="molecule type" value="Genomic_DNA"/>
</dbReference>
<sequence length="267" mass="29471">MSAPDDISDEVTLHYTEYNRSGKSTVLLIHGACASGLNWDLVVPHLADTYHLLIPDLPGHGQSLNVTPFSTRYSAQLLERLIRTHGHGGKAHVVGHSLGANVGVELMTTYPHVVNAAFVSGFAKYPQTRSTPLFAYGFWAESRITRLVPRFVVRWLMGGTDLGYSGPCSLHLCRQIFPSTVDPAWPSPWPARTLIVAAGKSGILPTSDRQEDARKLMGIGRQETPRTVAITHPLMRHPWNRQAPLLFAQTARAWFEEDDLPSGFDAL</sequence>
<proteinExistence type="predicted"/>
<keyword evidence="3" id="KW-1185">Reference proteome</keyword>
<reference evidence="2 3" key="1">
    <citation type="submission" date="2024-06" db="EMBL/GenBank/DDBJ databases">
        <title>Complete genome of Phlyctema vagabunda strain 19-DSS-EL-015.</title>
        <authorList>
            <person name="Fiorenzani C."/>
        </authorList>
    </citation>
    <scope>NUCLEOTIDE SEQUENCE [LARGE SCALE GENOMIC DNA]</scope>
    <source>
        <strain evidence="2 3">19-DSS-EL-015</strain>
    </source>
</reference>
<dbReference type="InterPro" id="IPR029058">
    <property type="entry name" value="AB_hydrolase_fold"/>
</dbReference>
<protein>
    <recommendedName>
        <fullName evidence="1">AB hydrolase-1 domain-containing protein</fullName>
    </recommendedName>
</protein>
<organism evidence="2 3">
    <name type="scientific">Phlyctema vagabunda</name>
    <dbReference type="NCBI Taxonomy" id="108571"/>
    <lineage>
        <taxon>Eukaryota</taxon>
        <taxon>Fungi</taxon>
        <taxon>Dikarya</taxon>
        <taxon>Ascomycota</taxon>
        <taxon>Pezizomycotina</taxon>
        <taxon>Leotiomycetes</taxon>
        <taxon>Helotiales</taxon>
        <taxon>Dermateaceae</taxon>
        <taxon>Phlyctema</taxon>
    </lineage>
</organism>
<accession>A0ABR4P6B4</accession>
<dbReference type="PANTHER" id="PTHR43798:SF33">
    <property type="entry name" value="HYDROLASE, PUTATIVE (AFU_ORTHOLOGUE AFUA_2G14860)-RELATED"/>
    <property type="match status" value="1"/>
</dbReference>
<dbReference type="InterPro" id="IPR050266">
    <property type="entry name" value="AB_hydrolase_sf"/>
</dbReference>
<dbReference type="PANTHER" id="PTHR43798">
    <property type="entry name" value="MONOACYLGLYCEROL LIPASE"/>
    <property type="match status" value="1"/>
</dbReference>
<feature type="domain" description="AB hydrolase-1" evidence="1">
    <location>
        <begin position="25"/>
        <end position="134"/>
    </location>
</feature>
<dbReference type="Pfam" id="PF00561">
    <property type="entry name" value="Abhydrolase_1"/>
    <property type="match status" value="1"/>
</dbReference>
<name>A0ABR4P6B4_9HELO</name>
<dbReference type="SUPFAM" id="SSF53474">
    <property type="entry name" value="alpha/beta-Hydrolases"/>
    <property type="match status" value="1"/>
</dbReference>
<gene>
    <name evidence="2" type="ORF">PVAG01_09077</name>
</gene>
<evidence type="ECO:0000313" key="3">
    <source>
        <dbReference type="Proteomes" id="UP001629113"/>
    </source>
</evidence>
<evidence type="ECO:0000259" key="1">
    <source>
        <dbReference type="Pfam" id="PF00561"/>
    </source>
</evidence>
<comment type="caution">
    <text evidence="2">The sequence shown here is derived from an EMBL/GenBank/DDBJ whole genome shotgun (WGS) entry which is preliminary data.</text>
</comment>